<dbReference type="Gene3D" id="1.10.260.50">
    <property type="match status" value="1"/>
</dbReference>
<evidence type="ECO:0000256" key="8">
    <source>
        <dbReference type="ARBA" id="ARBA00023014"/>
    </source>
</evidence>
<dbReference type="EC" id="2.8.1.7" evidence="3"/>
<keyword evidence="4" id="KW-0808">Transferase</keyword>
<keyword evidence="13" id="KW-1185">Reference proteome</keyword>
<gene>
    <name evidence="12" type="ORF">ACFO5I_10110</name>
</gene>
<dbReference type="InterPro" id="IPR020578">
    <property type="entry name" value="Aminotrans_V_PyrdxlP_BS"/>
</dbReference>
<dbReference type="RefSeq" id="WP_204654500.1">
    <property type="nucleotide sequence ID" value="NZ_JAFBFD010000029.1"/>
</dbReference>
<dbReference type="PROSITE" id="PS00595">
    <property type="entry name" value="AA_TRANSFER_CLASS_5"/>
    <property type="match status" value="1"/>
</dbReference>
<evidence type="ECO:0000256" key="1">
    <source>
        <dbReference type="ARBA" id="ARBA00001933"/>
    </source>
</evidence>
<dbReference type="Pfam" id="PF00266">
    <property type="entry name" value="Aminotran_5"/>
    <property type="match status" value="1"/>
</dbReference>
<accession>A0ABV9MZ93</accession>
<sequence>MAYFDHAATTPMAEAVIETMTKTMHESFGNPSSIHQYGRKAHERLEATRQQIATDIAVKPNEIIFTSGGTEGDNYAIMGTAYARQNEGKHLITTQVEHPAVLAAMRYLETQDFEVTYLPVNQHGQLEVTTLKAALRPDTILVSIMYANNETGMLFPIKEIGEILKDHPATFHTDAVQVYGKIPLQPKACNIDLLSISAHKINGPKGVGFLYQKEGTKLQPLLLGGEQEEKRRAGTENLTGIVGMSQAIARLTPEKQQENWEVYQQFNTYILERLTKEGIAFSVNGQADEKLPHILNLAFTGVASHLLLVHLDLQGFAVSTGAACSAGDVSPSHVLQAMHGQNAPILKESIRISFGYGNTLEEVAAFVDALIAAVIRLKK</sequence>
<dbReference type="SUPFAM" id="SSF53383">
    <property type="entry name" value="PLP-dependent transferases"/>
    <property type="match status" value="1"/>
</dbReference>
<evidence type="ECO:0000256" key="6">
    <source>
        <dbReference type="ARBA" id="ARBA00022898"/>
    </source>
</evidence>
<evidence type="ECO:0000256" key="5">
    <source>
        <dbReference type="ARBA" id="ARBA00022723"/>
    </source>
</evidence>
<dbReference type="PIRSF" id="PIRSF005572">
    <property type="entry name" value="NifS"/>
    <property type="match status" value="1"/>
</dbReference>
<comment type="catalytic activity">
    <reaction evidence="9">
        <text>(sulfur carrier)-H + L-cysteine = (sulfur carrier)-SH + L-alanine</text>
        <dbReference type="Rhea" id="RHEA:43892"/>
        <dbReference type="Rhea" id="RHEA-COMP:14737"/>
        <dbReference type="Rhea" id="RHEA-COMP:14739"/>
        <dbReference type="ChEBI" id="CHEBI:29917"/>
        <dbReference type="ChEBI" id="CHEBI:35235"/>
        <dbReference type="ChEBI" id="CHEBI:57972"/>
        <dbReference type="ChEBI" id="CHEBI:64428"/>
        <dbReference type="EC" id="2.8.1.7"/>
    </reaction>
</comment>
<evidence type="ECO:0000256" key="9">
    <source>
        <dbReference type="ARBA" id="ARBA00050776"/>
    </source>
</evidence>
<protein>
    <recommendedName>
        <fullName evidence="3">cysteine desulfurase</fullName>
        <ecNumber evidence="3">2.8.1.7</ecNumber>
    </recommendedName>
</protein>
<keyword evidence="7" id="KW-0408">Iron</keyword>
<comment type="caution">
    <text evidence="12">The sequence shown here is derived from an EMBL/GenBank/DDBJ whole genome shotgun (WGS) entry which is preliminary data.</text>
</comment>
<organism evidence="12 13">
    <name type="scientific">Enterococcus lemanii</name>
    <dbReference type="NCBI Taxonomy" id="1159752"/>
    <lineage>
        <taxon>Bacteria</taxon>
        <taxon>Bacillati</taxon>
        <taxon>Bacillota</taxon>
        <taxon>Bacilli</taxon>
        <taxon>Lactobacillales</taxon>
        <taxon>Enterococcaceae</taxon>
        <taxon>Enterococcus</taxon>
    </lineage>
</organism>
<keyword evidence="8" id="KW-0411">Iron-sulfur</keyword>
<evidence type="ECO:0000256" key="4">
    <source>
        <dbReference type="ARBA" id="ARBA00022679"/>
    </source>
</evidence>
<dbReference type="Proteomes" id="UP001595969">
    <property type="component" value="Unassembled WGS sequence"/>
</dbReference>
<keyword evidence="6" id="KW-0663">Pyridoxal phosphate</keyword>
<dbReference type="Gene3D" id="3.90.1150.10">
    <property type="entry name" value="Aspartate Aminotransferase, domain 1"/>
    <property type="match status" value="1"/>
</dbReference>
<dbReference type="NCBIfam" id="NF002806">
    <property type="entry name" value="PRK02948.1"/>
    <property type="match status" value="1"/>
</dbReference>
<proteinExistence type="inferred from homology"/>
<reference evidence="13" key="1">
    <citation type="journal article" date="2019" name="Int. J. Syst. Evol. Microbiol.">
        <title>The Global Catalogue of Microorganisms (GCM) 10K type strain sequencing project: providing services to taxonomists for standard genome sequencing and annotation.</title>
        <authorList>
            <consortium name="The Broad Institute Genomics Platform"/>
            <consortium name="The Broad Institute Genome Sequencing Center for Infectious Disease"/>
            <person name="Wu L."/>
            <person name="Ma J."/>
        </authorList>
    </citation>
    <scope>NUCLEOTIDE SEQUENCE [LARGE SCALE GENOMIC DNA]</scope>
    <source>
        <strain evidence="13">CGMCC 1.19032</strain>
    </source>
</reference>
<dbReference type="PANTHER" id="PTHR11601">
    <property type="entry name" value="CYSTEINE DESULFURYLASE FAMILY MEMBER"/>
    <property type="match status" value="1"/>
</dbReference>
<feature type="domain" description="Aminotransferase class V" evidence="11">
    <location>
        <begin position="3"/>
        <end position="366"/>
    </location>
</feature>
<dbReference type="InterPro" id="IPR016454">
    <property type="entry name" value="Cysteine_dSase"/>
</dbReference>
<dbReference type="InterPro" id="IPR000192">
    <property type="entry name" value="Aminotrans_V_dom"/>
</dbReference>
<dbReference type="PANTHER" id="PTHR11601:SF34">
    <property type="entry name" value="CYSTEINE DESULFURASE"/>
    <property type="match status" value="1"/>
</dbReference>
<evidence type="ECO:0000256" key="10">
    <source>
        <dbReference type="RuleBase" id="RU004504"/>
    </source>
</evidence>
<comment type="cofactor">
    <cofactor evidence="1 10">
        <name>pyridoxal 5'-phosphate</name>
        <dbReference type="ChEBI" id="CHEBI:597326"/>
    </cofactor>
</comment>
<comment type="similarity">
    <text evidence="2">Belongs to the class-V pyridoxal-phosphate-dependent aminotransferase family. NifS/IscS subfamily.</text>
</comment>
<evidence type="ECO:0000313" key="12">
    <source>
        <dbReference type="EMBL" id="MFC4720080.1"/>
    </source>
</evidence>
<dbReference type="InterPro" id="IPR015424">
    <property type="entry name" value="PyrdxlP-dep_Trfase"/>
</dbReference>
<evidence type="ECO:0000259" key="11">
    <source>
        <dbReference type="Pfam" id="PF00266"/>
    </source>
</evidence>
<dbReference type="EMBL" id="JBHSGS010000055">
    <property type="protein sequence ID" value="MFC4720080.1"/>
    <property type="molecule type" value="Genomic_DNA"/>
</dbReference>
<dbReference type="Gene3D" id="3.40.640.10">
    <property type="entry name" value="Type I PLP-dependent aspartate aminotransferase-like (Major domain)"/>
    <property type="match status" value="1"/>
</dbReference>
<evidence type="ECO:0000256" key="3">
    <source>
        <dbReference type="ARBA" id="ARBA00012239"/>
    </source>
</evidence>
<evidence type="ECO:0000313" key="13">
    <source>
        <dbReference type="Proteomes" id="UP001595969"/>
    </source>
</evidence>
<keyword evidence="5" id="KW-0479">Metal-binding</keyword>
<evidence type="ECO:0000256" key="7">
    <source>
        <dbReference type="ARBA" id="ARBA00023004"/>
    </source>
</evidence>
<evidence type="ECO:0000256" key="2">
    <source>
        <dbReference type="ARBA" id="ARBA00006490"/>
    </source>
</evidence>
<name>A0ABV9MZ93_9ENTE</name>
<dbReference type="InterPro" id="IPR015422">
    <property type="entry name" value="PyrdxlP-dep_Trfase_small"/>
</dbReference>
<dbReference type="InterPro" id="IPR015421">
    <property type="entry name" value="PyrdxlP-dep_Trfase_major"/>
</dbReference>